<accession>M4BXZ9</accession>
<evidence type="ECO:0000313" key="5">
    <source>
        <dbReference type="EnsemblProtists" id="HpaP811431"/>
    </source>
</evidence>
<dbReference type="PANTHER" id="PTHR45778:SF7">
    <property type="entry name" value="PURPLE ACID PHOSPHATASE"/>
    <property type="match status" value="1"/>
</dbReference>
<evidence type="ECO:0000313" key="6">
    <source>
        <dbReference type="Proteomes" id="UP000011713"/>
    </source>
</evidence>
<keyword evidence="2" id="KW-0732">Signal</keyword>
<sequence>MFVAAEVCDKRWLVLAESELLRSKEGPTQPLQVYLALTQKSDEMRVKWVSDNVTKPVVQYGHENGKLQQWCLPRTFDTLDIFLTQSWRSWKLGRDRWARQLTLPRIMVCVALPWHLFVRIWSKPLVIRANTGMLPSCTLEPIAAHRPYMVSVGNHGECGVPSGKRFHMPDNGNGIYWYSIDTGLAHHVVVSSEHGFARGSLLRTWLVDDLKFVDRVKTPWVFLYIHRPMYCSVAYAKDYSRSLLIREELEQELADYHVDIVFSGHYHSYERTCAVFDDRCIESWSEKVMAPSAFNGVEASVILAALTYGAMLIPAIKQASNNKQNAIAHTIFKTGGKNFAFAVVLMRELAC</sequence>
<evidence type="ECO:0000259" key="4">
    <source>
        <dbReference type="Pfam" id="PF00149"/>
    </source>
</evidence>
<dbReference type="Proteomes" id="UP000011713">
    <property type="component" value="Unassembled WGS sequence"/>
</dbReference>
<dbReference type="SUPFAM" id="SSF56300">
    <property type="entry name" value="Metallo-dependent phosphatases"/>
    <property type="match status" value="1"/>
</dbReference>
<dbReference type="InterPro" id="IPR008963">
    <property type="entry name" value="Purple_acid_Pase-like_N"/>
</dbReference>
<dbReference type="VEuPathDB" id="FungiDB:HpaG811431"/>
<comment type="catalytic activity">
    <reaction evidence="3">
        <text>a phosphate monoester + H2O = an alcohol + phosphate</text>
        <dbReference type="Rhea" id="RHEA:15017"/>
        <dbReference type="ChEBI" id="CHEBI:15377"/>
        <dbReference type="ChEBI" id="CHEBI:30879"/>
        <dbReference type="ChEBI" id="CHEBI:43474"/>
        <dbReference type="ChEBI" id="CHEBI:67140"/>
        <dbReference type="EC" id="3.1.3.2"/>
    </reaction>
</comment>
<feature type="domain" description="Calcineurin-like phosphoesterase" evidence="4">
    <location>
        <begin position="141"/>
        <end position="269"/>
    </location>
</feature>
<name>M4BXZ9_HYAAE</name>
<protein>
    <recommendedName>
        <fullName evidence="3">Purple acid phosphatase</fullName>
        <ecNumber evidence="3">3.1.3.2</ecNumber>
    </recommendedName>
</protein>
<dbReference type="GO" id="GO:0003993">
    <property type="term" value="F:acid phosphatase activity"/>
    <property type="evidence" value="ECO:0007669"/>
    <property type="project" value="UniProtKB-EC"/>
</dbReference>
<dbReference type="InterPro" id="IPR029052">
    <property type="entry name" value="Metallo-depent_PP-like"/>
</dbReference>
<reference evidence="6" key="1">
    <citation type="journal article" date="2010" name="Science">
        <title>Signatures of adaptation to obligate biotrophy in the Hyaloperonospora arabidopsidis genome.</title>
        <authorList>
            <person name="Baxter L."/>
            <person name="Tripathy S."/>
            <person name="Ishaque N."/>
            <person name="Boot N."/>
            <person name="Cabral A."/>
            <person name="Kemen E."/>
            <person name="Thines M."/>
            <person name="Ah-Fong A."/>
            <person name="Anderson R."/>
            <person name="Badejoko W."/>
            <person name="Bittner-Eddy P."/>
            <person name="Boore J.L."/>
            <person name="Chibucos M.C."/>
            <person name="Coates M."/>
            <person name="Dehal P."/>
            <person name="Delehaunty K."/>
            <person name="Dong S."/>
            <person name="Downton P."/>
            <person name="Dumas B."/>
            <person name="Fabro G."/>
            <person name="Fronick C."/>
            <person name="Fuerstenberg S.I."/>
            <person name="Fulton L."/>
            <person name="Gaulin E."/>
            <person name="Govers F."/>
            <person name="Hughes L."/>
            <person name="Humphray S."/>
            <person name="Jiang R.H."/>
            <person name="Judelson H."/>
            <person name="Kamoun S."/>
            <person name="Kyung K."/>
            <person name="Meijer H."/>
            <person name="Minx P."/>
            <person name="Morris P."/>
            <person name="Nelson J."/>
            <person name="Phuntumart V."/>
            <person name="Qutob D."/>
            <person name="Rehmany A."/>
            <person name="Rougon-Cardoso A."/>
            <person name="Ryden P."/>
            <person name="Torto-Alalibo T."/>
            <person name="Studholme D."/>
            <person name="Wang Y."/>
            <person name="Win J."/>
            <person name="Wood J."/>
            <person name="Clifton S.W."/>
            <person name="Rogers J."/>
            <person name="Van den Ackerveken G."/>
            <person name="Jones J.D."/>
            <person name="McDowell J.M."/>
            <person name="Beynon J."/>
            <person name="Tyler B.M."/>
        </authorList>
    </citation>
    <scope>NUCLEOTIDE SEQUENCE [LARGE SCALE GENOMIC DNA]</scope>
    <source>
        <strain evidence="6">Emoy2</strain>
    </source>
</reference>
<comment type="similarity">
    <text evidence="3">Belongs to the metallophosphoesterase superfamily. Purple acid phosphatase family.</text>
</comment>
<reference evidence="5" key="2">
    <citation type="submission" date="2015-06" db="UniProtKB">
        <authorList>
            <consortium name="EnsemblProtists"/>
        </authorList>
    </citation>
    <scope>IDENTIFICATION</scope>
    <source>
        <strain evidence="5">Emoy2</strain>
    </source>
</reference>
<dbReference type="HOGENOM" id="CLU_790970_0_0_1"/>
<dbReference type="InterPro" id="IPR004843">
    <property type="entry name" value="Calcineurin-like_PHP"/>
</dbReference>
<organism evidence="5 6">
    <name type="scientific">Hyaloperonospora arabidopsidis (strain Emoy2)</name>
    <name type="common">Downy mildew agent</name>
    <name type="synonym">Peronospora arabidopsidis</name>
    <dbReference type="NCBI Taxonomy" id="559515"/>
    <lineage>
        <taxon>Eukaryota</taxon>
        <taxon>Sar</taxon>
        <taxon>Stramenopiles</taxon>
        <taxon>Oomycota</taxon>
        <taxon>Peronosporomycetes</taxon>
        <taxon>Peronosporales</taxon>
        <taxon>Peronosporaceae</taxon>
        <taxon>Hyaloperonospora</taxon>
    </lineage>
</organism>
<dbReference type="SUPFAM" id="SSF49363">
    <property type="entry name" value="Purple acid phosphatase, N-terminal domain"/>
    <property type="match status" value="1"/>
</dbReference>
<evidence type="ECO:0000256" key="1">
    <source>
        <dbReference type="ARBA" id="ARBA00011738"/>
    </source>
</evidence>
<dbReference type="eggNOG" id="KOG1378">
    <property type="taxonomic scope" value="Eukaryota"/>
</dbReference>
<dbReference type="Pfam" id="PF00149">
    <property type="entry name" value="Metallophos"/>
    <property type="match status" value="1"/>
</dbReference>
<keyword evidence="3" id="KW-0378">Hydrolase</keyword>
<dbReference type="Gene3D" id="3.60.21.10">
    <property type="match status" value="1"/>
</dbReference>
<dbReference type="AlphaFoldDB" id="M4BXZ9"/>
<dbReference type="EnsemblProtists" id="HpaT811431">
    <property type="protein sequence ID" value="HpaP811431"/>
    <property type="gene ID" value="HpaG811431"/>
</dbReference>
<dbReference type="STRING" id="559515.M4BXZ9"/>
<keyword evidence="6" id="KW-1185">Reference proteome</keyword>
<dbReference type="EC" id="3.1.3.2" evidence="3"/>
<comment type="subunit">
    <text evidence="1">Homodimer.</text>
</comment>
<evidence type="ECO:0000256" key="2">
    <source>
        <dbReference type="ARBA" id="ARBA00022729"/>
    </source>
</evidence>
<dbReference type="GO" id="GO:0046872">
    <property type="term" value="F:metal ion binding"/>
    <property type="evidence" value="ECO:0007669"/>
    <property type="project" value="InterPro"/>
</dbReference>
<dbReference type="EMBL" id="CU694992">
    <property type="status" value="NOT_ANNOTATED_CDS"/>
    <property type="molecule type" value="Genomic_DNA"/>
</dbReference>
<evidence type="ECO:0000256" key="3">
    <source>
        <dbReference type="RuleBase" id="RU361203"/>
    </source>
</evidence>
<dbReference type="InParanoid" id="M4BXZ9"/>
<proteinExistence type="inferred from homology"/>
<dbReference type="PANTHER" id="PTHR45778">
    <property type="entry name" value="PURPLE ACID PHOSPHATASE-RELATED"/>
    <property type="match status" value="1"/>
</dbReference>